<dbReference type="Gene3D" id="3.60.20.10">
    <property type="entry name" value="Glutamine Phosphoribosylpyrophosphate, subunit 1, domain 1"/>
    <property type="match status" value="1"/>
</dbReference>
<dbReference type="InterPro" id="IPR029057">
    <property type="entry name" value="PRTase-like"/>
</dbReference>
<dbReference type="Gene3D" id="3.40.50.2020">
    <property type="match status" value="1"/>
</dbReference>
<dbReference type="CDD" id="cd06223">
    <property type="entry name" value="PRTases_typeI"/>
    <property type="match status" value="1"/>
</dbReference>
<organism evidence="5 6">
    <name type="scientific">Aspergillus sclerotiicarbonarius (strain CBS 121057 / IBT 28362)</name>
    <dbReference type="NCBI Taxonomy" id="1448318"/>
    <lineage>
        <taxon>Eukaryota</taxon>
        <taxon>Fungi</taxon>
        <taxon>Dikarya</taxon>
        <taxon>Ascomycota</taxon>
        <taxon>Pezizomycotina</taxon>
        <taxon>Eurotiomycetes</taxon>
        <taxon>Eurotiomycetidae</taxon>
        <taxon>Eurotiales</taxon>
        <taxon>Aspergillaceae</taxon>
        <taxon>Aspergillus</taxon>
        <taxon>Aspergillus subgen. Circumdati</taxon>
    </lineage>
</organism>
<keyword evidence="5" id="KW-0378">Hydrolase</keyword>
<keyword evidence="2" id="KW-0315">Glutamine amidotransferase</keyword>
<dbReference type="Proteomes" id="UP000248423">
    <property type="component" value="Unassembled WGS sequence"/>
</dbReference>
<dbReference type="PANTHER" id="PTHR11907">
    <property type="entry name" value="AMIDOPHOSPHORIBOSYLTRANSFERASE"/>
    <property type="match status" value="1"/>
</dbReference>
<evidence type="ECO:0000256" key="1">
    <source>
        <dbReference type="ARBA" id="ARBA00022679"/>
    </source>
</evidence>
<evidence type="ECO:0000256" key="3">
    <source>
        <dbReference type="SAM" id="MobiDB-lite"/>
    </source>
</evidence>
<dbReference type="STRING" id="1448318.A0A319EIR5"/>
<proteinExistence type="predicted"/>
<dbReference type="InterPro" id="IPR000836">
    <property type="entry name" value="PRTase_dom"/>
</dbReference>
<dbReference type="InterPro" id="IPR029055">
    <property type="entry name" value="Ntn_hydrolases_N"/>
</dbReference>
<evidence type="ECO:0000313" key="5">
    <source>
        <dbReference type="EMBL" id="PYI07555.1"/>
    </source>
</evidence>
<dbReference type="SUPFAM" id="SSF56235">
    <property type="entry name" value="N-terminal nucleophile aminohydrolases (Ntn hydrolases)"/>
    <property type="match status" value="1"/>
</dbReference>
<keyword evidence="1" id="KW-0808">Transferase</keyword>
<dbReference type="AlphaFoldDB" id="A0A319EIR5"/>
<keyword evidence="6" id="KW-1185">Reference proteome</keyword>
<dbReference type="EMBL" id="KZ826341">
    <property type="protein sequence ID" value="PYI07555.1"/>
    <property type="molecule type" value="Genomic_DNA"/>
</dbReference>
<evidence type="ECO:0000313" key="6">
    <source>
        <dbReference type="Proteomes" id="UP000248423"/>
    </source>
</evidence>
<dbReference type="GO" id="GO:0016740">
    <property type="term" value="F:transferase activity"/>
    <property type="evidence" value="ECO:0007669"/>
    <property type="project" value="UniProtKB-KW"/>
</dbReference>
<sequence length="557" mass="59428">MCGIAGLVLGARADSAAPELLETALSLQHRGQEAAGIACASGQGPTRLKKGLGLVLDVFGDDDSLDGLSGSMGICHVRYSTTPTSLPDETQPFHAVGLEGLTFAHVCSNIPLHSIPINHPQNGQILNAHTLCEELEETLYPVISSPSSSEALLALLARSIRQTRQNHAPRPLSTLSTLRPALETIYSHCLGSYACVAMLSDSPGDSGIITFRDASGLKPLVWGRRELHPGQTDYMCASESIALDRLGFDHITDVLPGQAIFFPSPPTTTPPTVMQIVPPRSYTPDLVEFLSFAHPDSSMDGINVHAARKNMGIRLAATIRSLDLHTTIDTVVPIPDTSTSMTSALALASSLGKPFSMGLCTDRYISRPSTPAQRQRARRKLTPIRSEIRGKNILLVDDSFIRGSGGRRRSRSVVRMVRKAGAKRVVLGSVAPMVRVGRGYGVGGVEREVAREVGCDEVVFLGVRDLVEVCWRGRGLSPSTSPNPSEGEGKGESESESQSQSQTPIPIPIPIPSPSPTPEAAPDVKLTGIEHGVFSGEYVTDGVEEFINRGMGPTSSQ</sequence>
<dbReference type="OrthoDB" id="191723at2759"/>
<accession>A0A319EIR5</accession>
<feature type="domain" description="Glutamine amidotransferase type-2" evidence="4">
    <location>
        <begin position="2"/>
        <end position="265"/>
    </location>
</feature>
<reference evidence="5 6" key="1">
    <citation type="submission" date="2018-02" db="EMBL/GenBank/DDBJ databases">
        <title>The genomes of Aspergillus section Nigri reveals drivers in fungal speciation.</title>
        <authorList>
            <consortium name="DOE Joint Genome Institute"/>
            <person name="Vesth T.C."/>
            <person name="Nybo J."/>
            <person name="Theobald S."/>
            <person name="Brandl J."/>
            <person name="Frisvad J.C."/>
            <person name="Nielsen K.F."/>
            <person name="Lyhne E.K."/>
            <person name="Kogle M.E."/>
            <person name="Kuo A."/>
            <person name="Riley R."/>
            <person name="Clum A."/>
            <person name="Nolan M."/>
            <person name="Lipzen A."/>
            <person name="Salamov A."/>
            <person name="Henrissat B."/>
            <person name="Wiebenga A."/>
            <person name="De vries R.P."/>
            <person name="Grigoriev I.V."/>
            <person name="Mortensen U.H."/>
            <person name="Andersen M.R."/>
            <person name="Baker S.E."/>
        </authorList>
    </citation>
    <scope>NUCLEOTIDE SEQUENCE [LARGE SCALE GENOMIC DNA]</scope>
    <source>
        <strain evidence="5 6">CBS 121057</strain>
    </source>
</reference>
<dbReference type="VEuPathDB" id="FungiDB:BO78DRAFT_417674"/>
<dbReference type="SUPFAM" id="SSF53271">
    <property type="entry name" value="PRTase-like"/>
    <property type="match status" value="1"/>
</dbReference>
<evidence type="ECO:0000259" key="4">
    <source>
        <dbReference type="PROSITE" id="PS51278"/>
    </source>
</evidence>
<name>A0A319EIR5_ASPSB</name>
<evidence type="ECO:0000256" key="2">
    <source>
        <dbReference type="ARBA" id="ARBA00022962"/>
    </source>
</evidence>
<protein>
    <submittedName>
        <fullName evidence="5">N-terminal nucleophile aminohydrolase</fullName>
    </submittedName>
</protein>
<dbReference type="GO" id="GO:0016787">
    <property type="term" value="F:hydrolase activity"/>
    <property type="evidence" value="ECO:0007669"/>
    <property type="project" value="UniProtKB-KW"/>
</dbReference>
<gene>
    <name evidence="5" type="ORF">BO78DRAFT_417674</name>
</gene>
<dbReference type="PROSITE" id="PS51278">
    <property type="entry name" value="GATASE_TYPE_2"/>
    <property type="match status" value="1"/>
</dbReference>
<feature type="region of interest" description="Disordered" evidence="3">
    <location>
        <begin position="473"/>
        <end position="527"/>
    </location>
</feature>
<dbReference type="InterPro" id="IPR017932">
    <property type="entry name" value="GATase_2_dom"/>
</dbReference>
<feature type="compositionally biased region" description="Pro residues" evidence="3">
    <location>
        <begin position="505"/>
        <end position="519"/>
    </location>
</feature>